<dbReference type="PROSITE" id="PS00420">
    <property type="entry name" value="SRCR_1"/>
    <property type="match status" value="1"/>
</dbReference>
<dbReference type="SMART" id="SM00020">
    <property type="entry name" value="Tryp_SPc"/>
    <property type="match status" value="1"/>
</dbReference>
<feature type="signal peptide" evidence="13">
    <location>
        <begin position="1"/>
        <end position="25"/>
    </location>
</feature>
<feature type="domain" description="Apple" evidence="17">
    <location>
        <begin position="1004"/>
        <end position="1085"/>
    </location>
</feature>
<evidence type="ECO:0000256" key="11">
    <source>
        <dbReference type="RuleBase" id="RU363034"/>
    </source>
</evidence>
<evidence type="ECO:0000256" key="9">
    <source>
        <dbReference type="PROSITE-ProRule" id="PRU00124"/>
    </source>
</evidence>
<dbReference type="InterPro" id="IPR036508">
    <property type="entry name" value="Chitin-bd_dom_sf"/>
</dbReference>
<dbReference type="InterPro" id="IPR001190">
    <property type="entry name" value="SRCR"/>
</dbReference>
<feature type="compositionally biased region" description="Low complexity" evidence="12">
    <location>
        <begin position="733"/>
        <end position="757"/>
    </location>
</feature>
<dbReference type="PROSITE" id="PS50287">
    <property type="entry name" value="SRCR_2"/>
    <property type="match status" value="2"/>
</dbReference>
<dbReference type="SMART" id="SM00202">
    <property type="entry name" value="SR"/>
    <property type="match status" value="2"/>
</dbReference>
<dbReference type="InterPro" id="IPR002172">
    <property type="entry name" value="LDrepeatLR_classA_rpt"/>
</dbReference>
<feature type="region of interest" description="Disordered" evidence="12">
    <location>
        <begin position="610"/>
        <end position="833"/>
    </location>
</feature>
<dbReference type="SUPFAM" id="SSF57424">
    <property type="entry name" value="LDL receptor-like module"/>
    <property type="match status" value="3"/>
</dbReference>
<feature type="compositionally biased region" description="Gly residues" evidence="12">
    <location>
        <begin position="763"/>
        <end position="776"/>
    </location>
</feature>
<dbReference type="PROSITE" id="PS50068">
    <property type="entry name" value="LDLRA_2"/>
    <property type="match status" value="3"/>
</dbReference>
<dbReference type="Proteomes" id="UP000625711">
    <property type="component" value="Unassembled WGS sequence"/>
</dbReference>
<evidence type="ECO:0000256" key="2">
    <source>
        <dbReference type="ARBA" id="ARBA00022729"/>
    </source>
</evidence>
<feature type="domain" description="Peptidase S1" evidence="14">
    <location>
        <begin position="1439"/>
        <end position="1678"/>
    </location>
</feature>
<dbReference type="Gene3D" id="3.10.250.10">
    <property type="entry name" value="SRCR-like domain"/>
    <property type="match status" value="2"/>
</dbReference>
<dbReference type="SMART" id="SM00494">
    <property type="entry name" value="ChtBD2"/>
    <property type="match status" value="3"/>
</dbReference>
<feature type="compositionally biased region" description="Polar residues" evidence="12">
    <location>
        <begin position="654"/>
        <end position="676"/>
    </location>
</feature>
<dbReference type="InterPro" id="IPR001254">
    <property type="entry name" value="Trypsin_dom"/>
</dbReference>
<dbReference type="InterPro" id="IPR036772">
    <property type="entry name" value="SRCR-like_dom_sf"/>
</dbReference>
<dbReference type="InterPro" id="IPR018114">
    <property type="entry name" value="TRYPSIN_HIS"/>
</dbReference>
<feature type="compositionally biased region" description="Gly residues" evidence="12">
    <location>
        <begin position="785"/>
        <end position="800"/>
    </location>
</feature>
<keyword evidence="6 10" id="KW-1015">Disulfide bond</keyword>
<dbReference type="Pfam" id="PF00089">
    <property type="entry name" value="Trypsin"/>
    <property type="match status" value="1"/>
</dbReference>
<evidence type="ECO:0000259" key="15">
    <source>
        <dbReference type="PROSITE" id="PS50287"/>
    </source>
</evidence>
<feature type="domain" description="Chitin-binding type-2" evidence="16">
    <location>
        <begin position="139"/>
        <end position="195"/>
    </location>
</feature>
<dbReference type="Gene3D" id="3.50.4.10">
    <property type="entry name" value="Hepatocyte Growth Factor"/>
    <property type="match status" value="1"/>
</dbReference>
<keyword evidence="2 13" id="KW-0732">Signal</keyword>
<feature type="compositionally biased region" description="Gly residues" evidence="12">
    <location>
        <begin position="697"/>
        <end position="710"/>
    </location>
</feature>
<feature type="disulfide bond" evidence="9">
    <location>
        <begin position="989"/>
        <end position="1004"/>
    </location>
</feature>
<evidence type="ECO:0000256" key="5">
    <source>
        <dbReference type="ARBA" id="ARBA00022825"/>
    </source>
</evidence>
<feature type="domain" description="Chitin-binding type-2" evidence="16">
    <location>
        <begin position="215"/>
        <end position="271"/>
    </location>
</feature>
<keyword evidence="4 11" id="KW-0378">Hydrolase</keyword>
<feature type="disulfide bond" evidence="9">
    <location>
        <begin position="1096"/>
        <end position="1114"/>
    </location>
</feature>
<evidence type="ECO:0000259" key="17">
    <source>
        <dbReference type="PROSITE" id="PS50948"/>
    </source>
</evidence>
<dbReference type="PROSITE" id="PS50240">
    <property type="entry name" value="TRYPSIN_DOM"/>
    <property type="match status" value="1"/>
</dbReference>
<feature type="disulfide bond" evidence="9">
    <location>
        <begin position="1108"/>
        <end position="1123"/>
    </location>
</feature>
<keyword evidence="8" id="KW-0325">Glycoprotein</keyword>
<feature type="disulfide bond" evidence="10">
    <location>
        <begin position="1206"/>
        <end position="1216"/>
    </location>
</feature>
<evidence type="ECO:0000256" key="3">
    <source>
        <dbReference type="ARBA" id="ARBA00022737"/>
    </source>
</evidence>
<dbReference type="CDD" id="cd00112">
    <property type="entry name" value="LDLa"/>
    <property type="match status" value="3"/>
</dbReference>
<dbReference type="PANTHER" id="PTHR24252">
    <property type="entry name" value="ACROSIN-RELATED"/>
    <property type="match status" value="1"/>
</dbReference>
<dbReference type="Gene3D" id="2.170.140.10">
    <property type="entry name" value="Chitin binding domain"/>
    <property type="match status" value="3"/>
</dbReference>
<accession>A0A834IPC8</accession>
<feature type="compositionally biased region" description="Low complexity" evidence="12">
    <location>
        <begin position="677"/>
        <end position="696"/>
    </location>
</feature>
<dbReference type="PROSITE" id="PS01209">
    <property type="entry name" value="LDLRA_1"/>
    <property type="match status" value="2"/>
</dbReference>
<feature type="disulfide bond" evidence="10">
    <location>
        <begin position="1324"/>
        <end position="1385"/>
    </location>
</feature>
<comment type="caution">
    <text evidence="10">Lacks conserved residue(s) required for the propagation of feature annotation.</text>
</comment>
<dbReference type="InterPro" id="IPR043504">
    <property type="entry name" value="Peptidase_S1_PA_chymotrypsin"/>
</dbReference>
<keyword evidence="3" id="KW-0677">Repeat</keyword>
<dbReference type="InterPro" id="IPR009003">
    <property type="entry name" value="Peptidase_S1_PA"/>
</dbReference>
<dbReference type="SUPFAM" id="SSF57625">
    <property type="entry name" value="Invertebrate chitin-binding proteins"/>
    <property type="match status" value="3"/>
</dbReference>
<reference evidence="18" key="1">
    <citation type="submission" date="2020-08" db="EMBL/GenBank/DDBJ databases">
        <title>Genome sequencing and assembly of the red palm weevil Rhynchophorus ferrugineus.</title>
        <authorList>
            <person name="Dias G.B."/>
            <person name="Bergman C.M."/>
            <person name="Manee M."/>
        </authorList>
    </citation>
    <scope>NUCLEOTIDE SEQUENCE</scope>
    <source>
        <strain evidence="18">AA-2017</strain>
        <tissue evidence="18">Whole larva</tissue>
    </source>
</reference>
<dbReference type="Gene3D" id="2.40.10.10">
    <property type="entry name" value="Trypsin-like serine proteases"/>
    <property type="match status" value="1"/>
</dbReference>
<comment type="caution">
    <text evidence="18">The sequence shown here is derived from an EMBL/GenBank/DDBJ whole genome shotgun (WGS) entry which is preliminary data.</text>
</comment>
<feature type="disulfide bond" evidence="10">
    <location>
        <begin position="1311"/>
        <end position="1375"/>
    </location>
</feature>
<dbReference type="SUPFAM" id="SSF50494">
    <property type="entry name" value="Trypsin-like serine proteases"/>
    <property type="match status" value="1"/>
</dbReference>
<keyword evidence="19" id="KW-1185">Reference proteome</keyword>
<organism evidence="18 19">
    <name type="scientific">Rhynchophorus ferrugineus</name>
    <name type="common">Red palm weevil</name>
    <name type="synonym">Curculio ferrugineus</name>
    <dbReference type="NCBI Taxonomy" id="354439"/>
    <lineage>
        <taxon>Eukaryota</taxon>
        <taxon>Metazoa</taxon>
        <taxon>Ecdysozoa</taxon>
        <taxon>Arthropoda</taxon>
        <taxon>Hexapoda</taxon>
        <taxon>Insecta</taxon>
        <taxon>Pterygota</taxon>
        <taxon>Neoptera</taxon>
        <taxon>Endopterygota</taxon>
        <taxon>Coleoptera</taxon>
        <taxon>Polyphaga</taxon>
        <taxon>Cucujiformia</taxon>
        <taxon>Curculionidae</taxon>
        <taxon>Dryophthorinae</taxon>
        <taxon>Rhynchophorus</taxon>
    </lineage>
</organism>
<protein>
    <submittedName>
        <fullName evidence="18">Uncharacterized protein</fullName>
    </submittedName>
</protein>
<dbReference type="PRINTS" id="PR00258">
    <property type="entry name" value="SPERACTRCPTR"/>
</dbReference>
<feature type="disulfide bond" evidence="10">
    <location>
        <begin position="1355"/>
        <end position="1365"/>
    </location>
</feature>
<dbReference type="OrthoDB" id="6020543at2759"/>
<dbReference type="PROSITE" id="PS00134">
    <property type="entry name" value="TRYPSIN_HIS"/>
    <property type="match status" value="1"/>
</dbReference>
<dbReference type="GO" id="GO:0006508">
    <property type="term" value="P:proteolysis"/>
    <property type="evidence" value="ECO:0007669"/>
    <property type="project" value="UniProtKB-KW"/>
</dbReference>
<dbReference type="PROSITE" id="PS50948">
    <property type="entry name" value="PAN"/>
    <property type="match status" value="1"/>
</dbReference>
<keyword evidence="5 11" id="KW-0720">Serine protease</keyword>
<dbReference type="InterPro" id="IPR003609">
    <property type="entry name" value="Pan_app"/>
</dbReference>
<dbReference type="Pfam" id="PF00530">
    <property type="entry name" value="SRCR"/>
    <property type="match status" value="2"/>
</dbReference>
<dbReference type="SMART" id="SM00473">
    <property type="entry name" value="PAN_AP"/>
    <property type="match status" value="1"/>
</dbReference>
<keyword evidence="7" id="KW-0675">Receptor</keyword>
<feature type="domain" description="SRCR" evidence="15">
    <location>
        <begin position="1132"/>
        <end position="1237"/>
    </location>
</feature>
<dbReference type="GO" id="GO:0008061">
    <property type="term" value="F:chitin binding"/>
    <property type="evidence" value="ECO:0007669"/>
    <property type="project" value="InterPro"/>
</dbReference>
<dbReference type="PROSITE" id="PS50940">
    <property type="entry name" value="CHIT_BIND_II"/>
    <property type="match status" value="3"/>
</dbReference>
<dbReference type="FunFam" id="3.10.250.10:FF:000026">
    <property type="entry name" value="Tequila, isoform D"/>
    <property type="match status" value="1"/>
</dbReference>
<feature type="compositionally biased region" description="Polar residues" evidence="12">
    <location>
        <begin position="810"/>
        <end position="825"/>
    </location>
</feature>
<evidence type="ECO:0000256" key="4">
    <source>
        <dbReference type="ARBA" id="ARBA00022801"/>
    </source>
</evidence>
<dbReference type="FunFam" id="2.40.10.10:FF:000003">
    <property type="entry name" value="Transmembrane serine protease 3"/>
    <property type="match status" value="1"/>
</dbReference>
<keyword evidence="1 11" id="KW-0645">Protease</keyword>
<dbReference type="PROSITE" id="PS00135">
    <property type="entry name" value="TRYPSIN_SER"/>
    <property type="match status" value="1"/>
</dbReference>
<evidence type="ECO:0000256" key="1">
    <source>
        <dbReference type="ARBA" id="ARBA00022670"/>
    </source>
</evidence>
<dbReference type="Gene3D" id="4.10.400.10">
    <property type="entry name" value="Low-density Lipoprotein Receptor"/>
    <property type="match status" value="3"/>
</dbReference>
<dbReference type="Pfam" id="PF00024">
    <property type="entry name" value="PAN_1"/>
    <property type="match status" value="1"/>
</dbReference>
<dbReference type="SUPFAM" id="SSF57414">
    <property type="entry name" value="Hairpin loop containing domain-like"/>
    <property type="match status" value="1"/>
</dbReference>
<proteinExistence type="predicted"/>
<dbReference type="GO" id="GO:0005576">
    <property type="term" value="C:extracellular region"/>
    <property type="evidence" value="ECO:0007669"/>
    <property type="project" value="InterPro"/>
</dbReference>
<dbReference type="PANTHER" id="PTHR24252:SF7">
    <property type="entry name" value="HYALIN"/>
    <property type="match status" value="1"/>
</dbReference>
<dbReference type="InterPro" id="IPR002557">
    <property type="entry name" value="Chitin-bd_dom"/>
</dbReference>
<dbReference type="PRINTS" id="PR00261">
    <property type="entry name" value="LDLRECEPTOR"/>
</dbReference>
<evidence type="ECO:0000313" key="19">
    <source>
        <dbReference type="Proteomes" id="UP000625711"/>
    </source>
</evidence>
<feature type="compositionally biased region" description="Polar residues" evidence="12">
    <location>
        <begin position="610"/>
        <end position="621"/>
    </location>
</feature>
<dbReference type="EMBL" id="JAACXV010000071">
    <property type="protein sequence ID" value="KAF7284717.1"/>
    <property type="molecule type" value="Genomic_DNA"/>
</dbReference>
<evidence type="ECO:0000256" key="8">
    <source>
        <dbReference type="ARBA" id="ARBA00023180"/>
    </source>
</evidence>
<dbReference type="SMART" id="SM00192">
    <property type="entry name" value="LDLa"/>
    <property type="match status" value="3"/>
</dbReference>
<dbReference type="Pfam" id="PF01607">
    <property type="entry name" value="CBM_14"/>
    <property type="match status" value="3"/>
</dbReference>
<gene>
    <name evidence="18" type="ORF">GWI33_021726</name>
</gene>
<feature type="domain" description="Chitin-binding type-2" evidence="16">
    <location>
        <begin position="514"/>
        <end position="570"/>
    </location>
</feature>
<feature type="compositionally biased region" description="Low complexity" evidence="12">
    <location>
        <begin position="711"/>
        <end position="723"/>
    </location>
</feature>
<evidence type="ECO:0000259" key="16">
    <source>
        <dbReference type="PROSITE" id="PS50940"/>
    </source>
</evidence>
<feature type="disulfide bond" evidence="9">
    <location>
        <begin position="970"/>
        <end position="982"/>
    </location>
</feature>
<sequence>MDVVRSRFGLRQFLLFLVILHHGMTIYVPNEIEQSVKPYSTGLKIKTMYKSHSKPYYHTSYSKVRVHNKNYTSSLLDSQTADSHGSGYQVRPVYISQVKKEKIQNVLTDQNNNIVEKDTFNNRVVFKKRIPKQKSIEVFNTCPKGISGQFVYDLSCNQYLDCWNGRGGPRNCAPGTLFNPKTLECDYPEKVECLTGPQGSSLTLQKTSRYENLEQAKCPQDFSGLIPNYTDCTRFIQCNEGIQTPRDCPPGTLFDVNQNVCNHPDQCTCFSGQRGNEYRVEEQHGGSSDLSWSQHGLEGINHGGGSGISGQGSSHRGHGRQYWQQGSAPGNGSPPGGGTVYIQYVMCNPNVEDCGNFKTGTFMLGPKGALCDPTKQHCQPSSYVPSGNIQTSPQAPVQPGTYYVKYIICNPLQEDCSPYTKGIVQAAYGSSPFGYHQPGEQPGCNPVTHNCNTLTYKNTDSFRPSSGGQSSSSASSINSNVDYDVFCENGGTGCGQAKTSTADKTKTSTGGGKEAKCPDGFQGLTKHPTNCKKFLNCANGITYVQDCGPGTVFNPILLICDFPYNVDCKDDEDTAPTTTELYDEAYINLRENSNGHSNCQGAQCNNQGYGSIQKPTSSQHSPGGYPFSQYPSYGGATQPTRTSTGQGGQRHYYGQSTQEQFYGQYGGTSSTGNQFDQGQGQSSYGQHGGVSSAGSQFGQGRGQGGYGQYGGSSSSGSHFGQGQEQISYGQHEGASSAGTQFGQGQGQSNNGQYGASSTAGRQFGPGQGQGSYGQHGGSSSVGSHFGQGQGQGAYGGGSQSGQGQYPVSGININNGYTGPTLSPGQETDDSDYETTPIYQYDSGNHQVNGTSHSSIKGSNGGSTGFTPKTPINTYKHVTPVNKSDRVTYGGFSDQKSMDYYDVFNPDESRNFIYATTQRSTKKSQKAWPPPYSDVVSTDVNADYVFEYEDGEPVTLAPENITTDKRKKSRCDADDFVCDKKNCIEKNFVCDGVRDCNDGKDEKYCERYLDDFKAYKNSRLDVLEKRRWDNVSYSTCALLCKDNQNFACRSFNYRRLDRTCFLTDENIGRTGALRTYQPCDYYERQSTSMDCSDMHKCPNGKCLLSEQVCDGYNDCGDRADEKGCRASDFGYQVRLVGGKDDNEGRIEITVFNITGYVCDDQFSTRDADVVCRELGFPLGAFEVKVNSYYAKGLRENNTLYMMDDLECLGNETSLMDCNFPGWGIHNCADREIAGVVCKTPEEKCKEGYWKCDTGNECVRLPFVCDGLDDCTDNSDEAGHHCDAPTEFRLVNGSSRFEGRLEVKHNGLWGSVCDDDFNEDAAKIVCQTLGYRGSASIKKDAYFGRSDGPIWLDQVTCLGNESSIETCTHWDWGEHNCDHSEDVGIVCSNIIDPVEERRSHDKVASQSIKNFMNRDSSIAPVQCGLRNDNIFLQGGDVHFRVVQGAVAKPGEYPWQAALRIKNQGKSAHWCGAVVISSKWVLTAAHCLEGYPKGAYEVVAGEYNLDENEGTEQQAFIEEYYLHKNFREGHKMGNDIALILLKGTGFRLNQDIQPICLPDENSDYESDLNCTISGFGTIQTGKSAYSHKLRAAWIPVQKLDVCKMAHIYGSAIAEGMFCAGDLDGGVDACDGDSGGPLACLDNGVFTLYGITSWGQRCGYANKPGVYVKVAHYKKWIESVMEEH</sequence>
<evidence type="ECO:0000256" key="10">
    <source>
        <dbReference type="PROSITE-ProRule" id="PRU00196"/>
    </source>
</evidence>
<dbReference type="InterPro" id="IPR036055">
    <property type="entry name" value="LDL_receptor-like_sf"/>
</dbReference>
<feature type="compositionally biased region" description="Polar residues" evidence="12">
    <location>
        <begin position="629"/>
        <end position="644"/>
    </location>
</feature>
<dbReference type="InterPro" id="IPR023415">
    <property type="entry name" value="LDLR_class-A_CS"/>
</dbReference>
<evidence type="ECO:0000256" key="7">
    <source>
        <dbReference type="ARBA" id="ARBA00023170"/>
    </source>
</evidence>
<dbReference type="Pfam" id="PF00057">
    <property type="entry name" value="Ldl_recept_a"/>
    <property type="match status" value="3"/>
</dbReference>
<dbReference type="SUPFAM" id="SSF56487">
    <property type="entry name" value="SRCR-like"/>
    <property type="match status" value="2"/>
</dbReference>
<feature type="compositionally biased region" description="Gly residues" evidence="12">
    <location>
        <begin position="301"/>
        <end position="310"/>
    </location>
</feature>
<evidence type="ECO:0000313" key="18">
    <source>
        <dbReference type="EMBL" id="KAF7284717.1"/>
    </source>
</evidence>
<feature type="disulfide bond" evidence="9">
    <location>
        <begin position="977"/>
        <end position="995"/>
    </location>
</feature>
<dbReference type="FunFam" id="3.10.250.10:FF:000007">
    <property type="entry name" value="Soluble scavenger receptor cysteine-rich domain-containing protein SSC5D"/>
    <property type="match status" value="1"/>
</dbReference>
<name>A0A834IPC8_RHYFE</name>
<evidence type="ECO:0000256" key="6">
    <source>
        <dbReference type="ARBA" id="ARBA00023157"/>
    </source>
</evidence>
<evidence type="ECO:0000256" key="13">
    <source>
        <dbReference type="SAM" id="SignalP"/>
    </source>
</evidence>
<feature type="region of interest" description="Disordered" evidence="12">
    <location>
        <begin position="283"/>
        <end position="335"/>
    </location>
</feature>
<evidence type="ECO:0000259" key="14">
    <source>
        <dbReference type="PROSITE" id="PS50240"/>
    </source>
</evidence>
<dbReference type="GO" id="GO:0016020">
    <property type="term" value="C:membrane"/>
    <property type="evidence" value="ECO:0007669"/>
    <property type="project" value="InterPro"/>
</dbReference>
<dbReference type="CDD" id="cd00190">
    <property type="entry name" value="Tryp_SPc"/>
    <property type="match status" value="1"/>
</dbReference>
<dbReference type="CDD" id="cd01099">
    <property type="entry name" value="PAN_AP_HGF"/>
    <property type="match status" value="1"/>
</dbReference>
<evidence type="ECO:0000256" key="12">
    <source>
        <dbReference type="SAM" id="MobiDB-lite"/>
    </source>
</evidence>
<dbReference type="GO" id="GO:0004252">
    <property type="term" value="F:serine-type endopeptidase activity"/>
    <property type="evidence" value="ECO:0007669"/>
    <property type="project" value="InterPro"/>
</dbReference>
<feature type="chain" id="PRO_5032483249" evidence="13">
    <location>
        <begin position="26"/>
        <end position="1680"/>
    </location>
</feature>
<feature type="compositionally biased region" description="Polar residues" evidence="12">
    <location>
        <begin position="285"/>
        <end position="294"/>
    </location>
</feature>
<feature type="domain" description="SRCR" evidence="15">
    <location>
        <begin position="1286"/>
        <end position="1386"/>
    </location>
</feature>
<dbReference type="InterPro" id="IPR033116">
    <property type="entry name" value="TRYPSIN_SER"/>
</dbReference>